<sequence length="94" mass="10906">MPIRSLKEEPRENYEVPRFPPSRARRGQPNPRGTQGFTPSRLLVRMLAFACEECGDQNIYNTGITYDDTRKRKFSMIGKLKNSERHSNVAFMTL</sequence>
<proteinExistence type="predicted"/>
<organism evidence="2 3">
    <name type="scientific">Riccia fluitans</name>
    <dbReference type="NCBI Taxonomy" id="41844"/>
    <lineage>
        <taxon>Eukaryota</taxon>
        <taxon>Viridiplantae</taxon>
        <taxon>Streptophyta</taxon>
        <taxon>Embryophyta</taxon>
        <taxon>Marchantiophyta</taxon>
        <taxon>Marchantiopsida</taxon>
        <taxon>Marchantiidae</taxon>
        <taxon>Marchantiales</taxon>
        <taxon>Ricciaceae</taxon>
        <taxon>Riccia</taxon>
    </lineage>
</organism>
<evidence type="ECO:0000313" key="3">
    <source>
        <dbReference type="Proteomes" id="UP001605036"/>
    </source>
</evidence>
<dbReference type="EMBL" id="JBHFFA010000156">
    <property type="protein sequence ID" value="KAL2602969.1"/>
    <property type="molecule type" value="Genomic_DNA"/>
</dbReference>
<name>A0ABD1XDQ6_9MARC</name>
<keyword evidence="3" id="KW-1185">Reference proteome</keyword>
<evidence type="ECO:0000256" key="1">
    <source>
        <dbReference type="SAM" id="MobiDB-lite"/>
    </source>
</evidence>
<accession>A0ABD1XDQ6</accession>
<feature type="compositionally biased region" description="Basic and acidic residues" evidence="1">
    <location>
        <begin position="1"/>
        <end position="15"/>
    </location>
</feature>
<gene>
    <name evidence="2" type="ORF">R1flu_008765</name>
</gene>
<reference evidence="2 3" key="1">
    <citation type="submission" date="2024-09" db="EMBL/GenBank/DDBJ databases">
        <title>Chromosome-scale assembly of Riccia fluitans.</title>
        <authorList>
            <person name="Paukszto L."/>
            <person name="Sawicki J."/>
            <person name="Karawczyk K."/>
            <person name="Piernik-Szablinska J."/>
            <person name="Szczecinska M."/>
            <person name="Mazdziarz M."/>
        </authorList>
    </citation>
    <scope>NUCLEOTIDE SEQUENCE [LARGE SCALE GENOMIC DNA]</scope>
    <source>
        <strain evidence="2">Rf_01</strain>
        <tissue evidence="2">Aerial parts of the thallus</tissue>
    </source>
</reference>
<evidence type="ECO:0000313" key="2">
    <source>
        <dbReference type="EMBL" id="KAL2602969.1"/>
    </source>
</evidence>
<comment type="caution">
    <text evidence="2">The sequence shown here is derived from an EMBL/GenBank/DDBJ whole genome shotgun (WGS) entry which is preliminary data.</text>
</comment>
<dbReference type="Proteomes" id="UP001605036">
    <property type="component" value="Unassembled WGS sequence"/>
</dbReference>
<dbReference type="AlphaFoldDB" id="A0ABD1XDQ6"/>
<feature type="region of interest" description="Disordered" evidence="1">
    <location>
        <begin position="1"/>
        <end position="38"/>
    </location>
</feature>
<protein>
    <submittedName>
        <fullName evidence="2">Uncharacterized protein</fullName>
    </submittedName>
</protein>